<keyword evidence="2" id="KW-0812">Transmembrane</keyword>
<dbReference type="RefSeq" id="WP_179809222.1">
    <property type="nucleotide sequence ID" value="NZ_JACCHL010000001.1"/>
</dbReference>
<dbReference type="Pfam" id="PF14017">
    <property type="entry name" value="DUF4233"/>
    <property type="match status" value="1"/>
</dbReference>
<evidence type="ECO:0000256" key="2">
    <source>
        <dbReference type="SAM" id="Phobius"/>
    </source>
</evidence>
<evidence type="ECO:0000313" key="3">
    <source>
        <dbReference type="EMBL" id="NYH51258.1"/>
    </source>
</evidence>
<feature type="region of interest" description="Disordered" evidence="1">
    <location>
        <begin position="113"/>
        <end position="137"/>
    </location>
</feature>
<dbReference type="Proteomes" id="UP000584931">
    <property type="component" value="Unassembled WGS sequence"/>
</dbReference>
<evidence type="ECO:0000313" key="4">
    <source>
        <dbReference type="Proteomes" id="UP000584931"/>
    </source>
</evidence>
<name>A0A7Z0BH59_9ACTN</name>
<evidence type="ECO:0000256" key="1">
    <source>
        <dbReference type="SAM" id="MobiDB-lite"/>
    </source>
</evidence>
<gene>
    <name evidence="3" type="ORF">HNR06_000847</name>
</gene>
<evidence type="ECO:0008006" key="5">
    <source>
        <dbReference type="Google" id="ProtNLM"/>
    </source>
</evidence>
<keyword evidence="2" id="KW-0472">Membrane</keyword>
<reference evidence="3 4" key="1">
    <citation type="submission" date="2020-07" db="EMBL/GenBank/DDBJ databases">
        <title>Sequencing the genomes of 1000 actinobacteria strains.</title>
        <authorList>
            <person name="Klenk H.-P."/>
        </authorList>
    </citation>
    <scope>NUCLEOTIDE SEQUENCE [LARGE SCALE GENOMIC DNA]</scope>
    <source>
        <strain evidence="3 4">DSM 45278</strain>
    </source>
</reference>
<dbReference type="EMBL" id="JACCHL010000001">
    <property type="protein sequence ID" value="NYH51258.1"/>
    <property type="molecule type" value="Genomic_DNA"/>
</dbReference>
<feature type="transmembrane region" description="Helical" evidence="2">
    <location>
        <begin position="32"/>
        <end position="51"/>
    </location>
</feature>
<comment type="caution">
    <text evidence="3">The sequence shown here is derived from an EMBL/GenBank/DDBJ whole genome shotgun (WGS) entry which is preliminary data.</text>
</comment>
<feature type="transmembrane region" description="Helical" evidence="2">
    <location>
        <begin position="7"/>
        <end position="26"/>
    </location>
</feature>
<feature type="transmembrane region" description="Helical" evidence="2">
    <location>
        <begin position="63"/>
        <end position="90"/>
    </location>
</feature>
<dbReference type="AlphaFoldDB" id="A0A7Z0BH59"/>
<organism evidence="3 4">
    <name type="scientific">Nocardiopsis sinuspersici</name>
    <dbReference type="NCBI Taxonomy" id="501010"/>
    <lineage>
        <taxon>Bacteria</taxon>
        <taxon>Bacillati</taxon>
        <taxon>Actinomycetota</taxon>
        <taxon>Actinomycetes</taxon>
        <taxon>Streptosporangiales</taxon>
        <taxon>Nocardiopsidaceae</taxon>
        <taxon>Nocardiopsis</taxon>
    </lineage>
</organism>
<accession>A0A7Z0BH59</accession>
<sequence length="137" mass="14257">MRVVCAVILVFEVIVIGLFIPVAIALEGMAPALAAGLWGGMAAAALVLSGLQKYRLAHYAAWVLQAAFLFTSFLVSGAVLIAVVFVSLWVTGVIMGRRTDEVKAAHQARAEAEAAREAGEAGGDGDVVTSASSRQTR</sequence>
<keyword evidence="2" id="KW-1133">Transmembrane helix</keyword>
<dbReference type="InterPro" id="IPR025327">
    <property type="entry name" value="DUF4233"/>
</dbReference>
<protein>
    <recommendedName>
        <fullName evidence="5">DUF4233 domain-containing protein</fullName>
    </recommendedName>
</protein>
<proteinExistence type="predicted"/>